<keyword evidence="2" id="KW-0436">Ligase</keyword>
<dbReference type="Gene3D" id="3.30.390.50">
    <property type="entry name" value="CO dehydrogenase flavoprotein, C-terminal domain"/>
    <property type="match status" value="1"/>
</dbReference>
<dbReference type="Gene3D" id="3.30.930.10">
    <property type="entry name" value="Bira Bifunctional Protein, Domain 2"/>
    <property type="match status" value="1"/>
</dbReference>
<evidence type="ECO:0000313" key="3">
    <source>
        <dbReference type="Proteomes" id="UP000750197"/>
    </source>
</evidence>
<comment type="caution">
    <text evidence="2">The sequence shown here is derived from an EMBL/GenBank/DDBJ whole genome shotgun (WGS) entry which is preliminary data.</text>
</comment>
<gene>
    <name evidence="2" type="ORF">KIY12_00345</name>
</gene>
<dbReference type="SUPFAM" id="SSF55681">
    <property type="entry name" value="Class II aaRS and biotin synthetases"/>
    <property type="match status" value="1"/>
</dbReference>
<dbReference type="PANTHER" id="PTHR43679">
    <property type="entry name" value="OCTANOYLTRANSFERASE LIPM-RELATED"/>
    <property type="match status" value="1"/>
</dbReference>
<dbReference type="Pfam" id="PF21948">
    <property type="entry name" value="LplA-B_cat"/>
    <property type="match status" value="1"/>
</dbReference>
<dbReference type="PROSITE" id="PS51733">
    <property type="entry name" value="BPL_LPL_CATALYTIC"/>
    <property type="match status" value="1"/>
</dbReference>
<name>A0A8J7YLP4_9ARCH</name>
<dbReference type="AlphaFoldDB" id="A0A8J7YLP4"/>
<dbReference type="EMBL" id="JAHEAC010000001">
    <property type="protein sequence ID" value="MBX8643173.1"/>
    <property type="molecule type" value="Genomic_DNA"/>
</dbReference>
<sequence length="373" mass="40791">MEELGVIRLGAVDGYTMTNAFAVLAGSVSEGERGDTLVVCHSEKPFANVGFHQEALEEIDIDYCTRNSIPVVRRLIGGGAIADGPWEEDYFFITSLDSPATSGTIGDYYGRMLEPVAAVLGRFGVYASRQGLNDLAVNGRKISANGAVDIEGARVLTGDILLDLDINIMAGILKVPDAKFRDKMAASMSEHLTSMRIELGREIKREDVAESLIEAFGRGYSRVQETSLSDYEKKRLKGLIDEHSKPEWVFSRDSVRSELMSDRRVVKIKEDTFLCQADYKAQKLIRVTMLAEDGRIANIIISGDFFTVPVSWSVGRIENALAGTELTQSAIIAKITKVLSEEHVTVLGASPEDFTRAILEAAKHPAIRRGGGT</sequence>
<evidence type="ECO:0000259" key="1">
    <source>
        <dbReference type="PROSITE" id="PS51733"/>
    </source>
</evidence>
<feature type="domain" description="BPL/LPL catalytic" evidence="1">
    <location>
        <begin position="31"/>
        <end position="224"/>
    </location>
</feature>
<dbReference type="SUPFAM" id="SSF82649">
    <property type="entry name" value="SufE/NifU"/>
    <property type="match status" value="1"/>
</dbReference>
<dbReference type="GO" id="GO:0016874">
    <property type="term" value="F:ligase activity"/>
    <property type="evidence" value="ECO:0007669"/>
    <property type="project" value="UniProtKB-KW"/>
</dbReference>
<dbReference type="PANTHER" id="PTHR43679:SF2">
    <property type="entry name" value="OCTANOYL-[GCVH]:PROTEIN N-OCTANOYLTRANSFERASE"/>
    <property type="match status" value="1"/>
</dbReference>
<evidence type="ECO:0000313" key="2">
    <source>
        <dbReference type="EMBL" id="MBX8643173.1"/>
    </source>
</evidence>
<dbReference type="InterPro" id="IPR045864">
    <property type="entry name" value="aa-tRNA-synth_II/BPL/LPL"/>
</dbReference>
<dbReference type="InterPro" id="IPR050664">
    <property type="entry name" value="Octanoyltrans_LipM/LipL"/>
</dbReference>
<organism evidence="2 3">
    <name type="scientific">Candidatus Sysuiplasma superficiale</name>
    <dbReference type="NCBI Taxonomy" id="2823368"/>
    <lineage>
        <taxon>Archaea</taxon>
        <taxon>Methanobacteriati</taxon>
        <taxon>Thermoplasmatota</taxon>
        <taxon>Thermoplasmata</taxon>
        <taxon>Candidatus Sysuiplasmatales</taxon>
        <taxon>Candidatus Sysuiplasmataceae</taxon>
        <taxon>Candidatus Sysuiplasma</taxon>
    </lineage>
</organism>
<proteinExistence type="predicted"/>
<dbReference type="Proteomes" id="UP000750197">
    <property type="component" value="Unassembled WGS sequence"/>
</dbReference>
<protein>
    <submittedName>
        <fullName evidence="2">Lipoate--protein ligase family protein</fullName>
    </submittedName>
</protein>
<accession>A0A8J7YLP4</accession>
<dbReference type="InterPro" id="IPR004143">
    <property type="entry name" value="BPL_LPL_catalytic"/>
</dbReference>
<dbReference type="UniPathway" id="UPA00537">
    <property type="reaction ID" value="UER00594"/>
</dbReference>
<reference evidence="2" key="1">
    <citation type="submission" date="2021-05" db="EMBL/GenBank/DDBJ databases">
        <title>Genomic insights into ecological role and evolution of a novel Thermoplasmata order Candidatus Sysuiplasmatales.</title>
        <authorList>
            <person name="Yuan Y."/>
        </authorList>
    </citation>
    <scope>NUCLEOTIDE SEQUENCE</scope>
    <source>
        <strain evidence="2">TUT19-bin139</strain>
    </source>
</reference>